<protein>
    <recommendedName>
        <fullName evidence="8">3'(2'),5'-bisphosphate nucleotidase 1</fullName>
        <ecNumber evidence="15">3.1.3.57</ecNumber>
        <ecNumber evidence="3">3.1.3.7</ecNumber>
    </recommendedName>
    <alternativeName>
        <fullName evidence="16">3'-phosphoadenosine 5'-phosphate phosphatase</fullName>
    </alternativeName>
    <alternativeName>
        <fullName evidence="9">Bisphosphate 3'-nucleotidase 1</fullName>
    </alternativeName>
    <alternativeName>
        <fullName evidence="17">Inositol-polyphosphate 1-phosphatase</fullName>
    </alternativeName>
</protein>
<dbReference type="Proteomes" id="UP000288716">
    <property type="component" value="Unassembled WGS sequence"/>
</dbReference>
<dbReference type="AlphaFoldDB" id="A0A443SB38"/>
<dbReference type="OrthoDB" id="411145at2759"/>
<dbReference type="PANTHER" id="PTHR43028">
    <property type="entry name" value="3'(2'),5'-BISPHOSPHATE NUCLEOTIDASE 1"/>
    <property type="match status" value="1"/>
</dbReference>
<feature type="binding site" evidence="18">
    <location>
        <position position="243"/>
    </location>
    <ligand>
        <name>Mg(2+)</name>
        <dbReference type="ChEBI" id="CHEBI:18420"/>
        <label>1</label>
        <note>catalytic</note>
    </ligand>
</feature>
<dbReference type="EC" id="3.1.3.57" evidence="15"/>
<evidence type="ECO:0000256" key="9">
    <source>
        <dbReference type="ARBA" id="ARBA00041815"/>
    </source>
</evidence>
<evidence type="ECO:0000313" key="20">
    <source>
        <dbReference type="Proteomes" id="UP000288716"/>
    </source>
</evidence>
<dbReference type="FunFam" id="3.30.540.10:FF:000023">
    <property type="entry name" value="Protein CBR-TAG-231"/>
    <property type="match status" value="1"/>
</dbReference>
<dbReference type="EMBL" id="NCKV01004448">
    <property type="protein sequence ID" value="RWS24758.1"/>
    <property type="molecule type" value="Genomic_DNA"/>
</dbReference>
<evidence type="ECO:0000256" key="7">
    <source>
        <dbReference type="ARBA" id="ARBA00022842"/>
    </source>
</evidence>
<evidence type="ECO:0000256" key="5">
    <source>
        <dbReference type="ARBA" id="ARBA00022723"/>
    </source>
</evidence>
<dbReference type="VEuPathDB" id="VectorBase:LDEU007281"/>
<dbReference type="Pfam" id="PF00459">
    <property type="entry name" value="Inositol_P"/>
    <property type="match status" value="1"/>
</dbReference>
<dbReference type="InterPro" id="IPR050725">
    <property type="entry name" value="CysQ/Inositol_MonoPase"/>
</dbReference>
<dbReference type="GO" id="GO:0004441">
    <property type="term" value="F:inositol-1,4-bisphosphate 1-phosphatase activity"/>
    <property type="evidence" value="ECO:0007669"/>
    <property type="project" value="UniProtKB-EC"/>
</dbReference>
<dbReference type="Gene3D" id="3.40.190.80">
    <property type="match status" value="1"/>
</dbReference>
<evidence type="ECO:0000256" key="4">
    <source>
        <dbReference type="ARBA" id="ARBA00022671"/>
    </source>
</evidence>
<evidence type="ECO:0000256" key="13">
    <source>
        <dbReference type="ARBA" id="ARBA00044479"/>
    </source>
</evidence>
<dbReference type="PANTHER" id="PTHR43028:SF5">
    <property type="entry name" value="3'(2'),5'-BISPHOSPHATE NUCLEOTIDASE 1"/>
    <property type="match status" value="1"/>
</dbReference>
<reference evidence="19 20" key="1">
    <citation type="journal article" date="2018" name="Gigascience">
        <title>Genomes of trombidid mites reveal novel predicted allergens and laterally-transferred genes associated with secondary metabolism.</title>
        <authorList>
            <person name="Dong X."/>
            <person name="Chaisiri K."/>
            <person name="Xia D."/>
            <person name="Armstrong S.D."/>
            <person name="Fang Y."/>
            <person name="Donnelly M.J."/>
            <person name="Kadowaki T."/>
            <person name="McGarry J.W."/>
            <person name="Darby A.C."/>
            <person name="Makepeace B.L."/>
        </authorList>
    </citation>
    <scope>NUCLEOTIDE SEQUENCE [LARGE SCALE GENOMIC DNA]</scope>
    <source>
        <strain evidence="19">UoL-UT</strain>
    </source>
</reference>
<dbReference type="EC" id="3.1.3.7" evidence="3"/>
<evidence type="ECO:0000256" key="2">
    <source>
        <dbReference type="ARBA" id="ARBA00009759"/>
    </source>
</evidence>
<dbReference type="InterPro" id="IPR020583">
    <property type="entry name" value="Inositol_monoP_metal-BS"/>
</dbReference>
<dbReference type="PROSITE" id="PS00629">
    <property type="entry name" value="IMP_1"/>
    <property type="match status" value="1"/>
</dbReference>
<comment type="caution">
    <text evidence="19">The sequence shown here is derived from an EMBL/GenBank/DDBJ whole genome shotgun (WGS) entry which is preliminary data.</text>
</comment>
<dbReference type="GO" id="GO:0008441">
    <property type="term" value="F:3'(2'),5'-bisphosphate nucleotidase activity"/>
    <property type="evidence" value="ECO:0007669"/>
    <property type="project" value="UniProtKB-EC"/>
</dbReference>
<evidence type="ECO:0000256" key="15">
    <source>
        <dbReference type="ARBA" id="ARBA00044519"/>
    </source>
</evidence>
<dbReference type="SUPFAM" id="SSF56655">
    <property type="entry name" value="Carbohydrate phosphatase"/>
    <property type="match status" value="1"/>
</dbReference>
<dbReference type="GO" id="GO:0046854">
    <property type="term" value="P:phosphatidylinositol phosphate biosynthetic process"/>
    <property type="evidence" value="ECO:0007669"/>
    <property type="project" value="InterPro"/>
</dbReference>
<feature type="binding site" evidence="18">
    <location>
        <position position="69"/>
    </location>
    <ligand>
        <name>Mg(2+)</name>
        <dbReference type="ChEBI" id="CHEBI:18420"/>
        <label>1</label>
        <note>catalytic</note>
    </ligand>
</feature>
<evidence type="ECO:0000256" key="6">
    <source>
        <dbReference type="ARBA" id="ARBA00022801"/>
    </source>
</evidence>
<keyword evidence="7 18" id="KW-0460">Magnesium</keyword>
<organism evidence="19 20">
    <name type="scientific">Leptotrombidium deliense</name>
    <dbReference type="NCBI Taxonomy" id="299467"/>
    <lineage>
        <taxon>Eukaryota</taxon>
        <taxon>Metazoa</taxon>
        <taxon>Ecdysozoa</taxon>
        <taxon>Arthropoda</taxon>
        <taxon>Chelicerata</taxon>
        <taxon>Arachnida</taxon>
        <taxon>Acari</taxon>
        <taxon>Acariformes</taxon>
        <taxon>Trombidiformes</taxon>
        <taxon>Prostigmata</taxon>
        <taxon>Anystina</taxon>
        <taxon>Parasitengona</taxon>
        <taxon>Trombiculoidea</taxon>
        <taxon>Trombiculidae</taxon>
        <taxon>Leptotrombidium</taxon>
    </lineage>
</organism>
<dbReference type="GO" id="GO:0046872">
    <property type="term" value="F:metal ion binding"/>
    <property type="evidence" value="ECO:0007669"/>
    <property type="project" value="UniProtKB-KW"/>
</dbReference>
<dbReference type="InterPro" id="IPR020550">
    <property type="entry name" value="Inositol_monophosphatase_CS"/>
</dbReference>
<keyword evidence="20" id="KW-1185">Reference proteome</keyword>
<evidence type="ECO:0000313" key="19">
    <source>
        <dbReference type="EMBL" id="RWS24758.1"/>
    </source>
</evidence>
<dbReference type="FunFam" id="3.40.190.80:FF:000006">
    <property type="entry name" value="Bisphosphate nucleotidase 1"/>
    <property type="match status" value="1"/>
</dbReference>
<evidence type="ECO:0000256" key="16">
    <source>
        <dbReference type="ARBA" id="ARBA00044544"/>
    </source>
</evidence>
<dbReference type="PROSITE" id="PS00630">
    <property type="entry name" value="IMP_2"/>
    <property type="match status" value="1"/>
</dbReference>
<comment type="catalytic activity">
    <reaction evidence="10">
        <text>1D-myo-inositol 1,3,4-trisphosphate + H2O = 1D-myo-inositol 3,4-bisphosphate + phosphate</text>
        <dbReference type="Rhea" id="RHEA:70319"/>
        <dbReference type="ChEBI" id="CHEBI:15377"/>
        <dbReference type="ChEBI" id="CHEBI:43474"/>
        <dbReference type="ChEBI" id="CHEBI:58414"/>
        <dbReference type="ChEBI" id="CHEBI:83241"/>
    </reaction>
    <physiologicalReaction direction="left-to-right" evidence="10">
        <dbReference type="Rhea" id="RHEA:70320"/>
    </physiologicalReaction>
</comment>
<sequence>MSLLIRLIAASVSVSNKAGMIIRDIMRRGELNVVDKGINDLQTEADRSAQRLIVSSLTRVFPKITVIGEETLDNNDSGVDSLVTELDNNVLSFKCPQEYADVKDEDIVVWVDPLDGTSEYTQGLLDHVTVLIGVAVKGEAVAGVIHQPYYNYKVEKDCSKLGRTIWGLVGLGAFGINKKQPEEGKRIVTTTRSHGSKAINEAIKAINPHEVIRVGGAGHKVLLVIEGEAHAYVFPSKGCKKWDICAPEALLRSIGGKLTDVFGNNYSYLSTVNYENDSGVLATYSEAAHQWYVDAIPVDIKASLLPKNCL</sequence>
<keyword evidence="4" id="KW-0452">Lithium</keyword>
<dbReference type="PRINTS" id="PR00377">
    <property type="entry name" value="IMPHPHTASES"/>
</dbReference>
<dbReference type="Gene3D" id="3.30.540.10">
    <property type="entry name" value="Fructose-1,6-Bisphosphatase, subunit A, domain 1"/>
    <property type="match status" value="1"/>
</dbReference>
<evidence type="ECO:0000256" key="14">
    <source>
        <dbReference type="ARBA" id="ARBA00044484"/>
    </source>
</evidence>
<dbReference type="STRING" id="299467.A0A443SB38"/>
<evidence type="ECO:0000256" key="11">
    <source>
        <dbReference type="ARBA" id="ARBA00044466"/>
    </source>
</evidence>
<accession>A0A443SB38</accession>
<comment type="catalytic activity">
    <reaction evidence="13">
        <text>adenosine 3',5'-bisphosphate + H2O = AMP + phosphate</text>
        <dbReference type="Rhea" id="RHEA:10040"/>
        <dbReference type="ChEBI" id="CHEBI:15377"/>
        <dbReference type="ChEBI" id="CHEBI:43474"/>
        <dbReference type="ChEBI" id="CHEBI:58343"/>
        <dbReference type="ChEBI" id="CHEBI:456215"/>
        <dbReference type="EC" id="3.1.3.7"/>
    </reaction>
    <physiologicalReaction direction="left-to-right" evidence="13">
        <dbReference type="Rhea" id="RHEA:10041"/>
    </physiologicalReaction>
</comment>
<comment type="cofactor">
    <cofactor evidence="1 18">
        <name>Mg(2+)</name>
        <dbReference type="ChEBI" id="CHEBI:18420"/>
    </cofactor>
</comment>
<feature type="binding site" evidence="18">
    <location>
        <position position="114"/>
    </location>
    <ligand>
        <name>Mg(2+)</name>
        <dbReference type="ChEBI" id="CHEBI:18420"/>
        <label>1</label>
        <note>catalytic</note>
    </ligand>
</feature>
<evidence type="ECO:0000256" key="1">
    <source>
        <dbReference type="ARBA" id="ARBA00001946"/>
    </source>
</evidence>
<evidence type="ECO:0000256" key="18">
    <source>
        <dbReference type="PIRSR" id="PIRSR600760-2"/>
    </source>
</evidence>
<evidence type="ECO:0000256" key="17">
    <source>
        <dbReference type="ARBA" id="ARBA00044554"/>
    </source>
</evidence>
<evidence type="ECO:0000256" key="3">
    <source>
        <dbReference type="ARBA" id="ARBA00012633"/>
    </source>
</evidence>
<dbReference type="CDD" id="cd01640">
    <property type="entry name" value="IPPase"/>
    <property type="match status" value="1"/>
</dbReference>
<comment type="catalytic activity">
    <reaction evidence="14">
        <text>3'-phosphoadenylyl sulfate + H2O = adenosine 5'-phosphosulfate + phosphate</text>
        <dbReference type="Rhea" id="RHEA:77639"/>
        <dbReference type="ChEBI" id="CHEBI:15377"/>
        <dbReference type="ChEBI" id="CHEBI:43474"/>
        <dbReference type="ChEBI" id="CHEBI:58243"/>
        <dbReference type="ChEBI" id="CHEBI:58339"/>
        <dbReference type="EC" id="3.1.3.7"/>
    </reaction>
    <physiologicalReaction direction="left-to-right" evidence="14">
        <dbReference type="Rhea" id="RHEA:77640"/>
    </physiologicalReaction>
</comment>
<name>A0A443SB38_9ACAR</name>
<feature type="binding site" evidence="18">
    <location>
        <position position="112"/>
    </location>
    <ligand>
        <name>Mg(2+)</name>
        <dbReference type="ChEBI" id="CHEBI:18420"/>
        <label>1</label>
        <note>catalytic</note>
    </ligand>
</feature>
<feature type="binding site" evidence="18">
    <location>
        <position position="115"/>
    </location>
    <ligand>
        <name>Mg(2+)</name>
        <dbReference type="ChEBI" id="CHEBI:18420"/>
        <label>1</label>
        <note>catalytic</note>
    </ligand>
</feature>
<comment type="catalytic activity">
    <reaction evidence="12">
        <text>1D-myo-inositol 1,4-bisphosphate + H2O = 1D-myo-inositol 4-phosphate + phosphate</text>
        <dbReference type="Rhea" id="RHEA:15553"/>
        <dbReference type="ChEBI" id="CHEBI:15377"/>
        <dbReference type="ChEBI" id="CHEBI:43474"/>
        <dbReference type="ChEBI" id="CHEBI:58282"/>
        <dbReference type="ChEBI" id="CHEBI:58469"/>
        <dbReference type="EC" id="3.1.3.57"/>
    </reaction>
    <physiologicalReaction direction="left-to-right" evidence="12">
        <dbReference type="Rhea" id="RHEA:15554"/>
    </physiologicalReaction>
</comment>
<gene>
    <name evidence="19" type="ORF">B4U80_00569</name>
</gene>
<comment type="catalytic activity">
    <reaction evidence="11">
        <text>adenosine 2',5'-bisphosphate + H2O = AMP + phosphate</text>
        <dbReference type="Rhea" id="RHEA:77643"/>
        <dbReference type="ChEBI" id="CHEBI:15377"/>
        <dbReference type="ChEBI" id="CHEBI:43474"/>
        <dbReference type="ChEBI" id="CHEBI:194156"/>
        <dbReference type="ChEBI" id="CHEBI:456215"/>
        <dbReference type="EC" id="3.1.3.7"/>
    </reaction>
    <physiologicalReaction direction="left-to-right" evidence="11">
        <dbReference type="Rhea" id="RHEA:77644"/>
    </physiologicalReaction>
</comment>
<keyword evidence="5 18" id="KW-0479">Metal-binding</keyword>
<evidence type="ECO:0000256" key="8">
    <source>
        <dbReference type="ARBA" id="ARBA00040342"/>
    </source>
</evidence>
<evidence type="ECO:0000256" key="12">
    <source>
        <dbReference type="ARBA" id="ARBA00044478"/>
    </source>
</evidence>
<evidence type="ECO:0000256" key="10">
    <source>
        <dbReference type="ARBA" id="ARBA00044465"/>
    </source>
</evidence>
<dbReference type="InterPro" id="IPR000760">
    <property type="entry name" value="Inositol_monophosphatase-like"/>
</dbReference>
<comment type="similarity">
    <text evidence="2">Belongs to the inositol monophosphatase superfamily.</text>
</comment>
<keyword evidence="6" id="KW-0378">Hydrolase</keyword>
<proteinExistence type="inferred from homology"/>